<evidence type="ECO:0000313" key="2">
    <source>
        <dbReference type="RefSeq" id="XP_073784065.1"/>
    </source>
</evidence>
<sequence>MKVSLLWSVGIMSGQKLNVLRLIMMMMVMICCLTGRITSNKIMIIRDNLTDPSGQSLCESAYPGLNVTCPQAYEILIGKFCMMHVKPNSSSIGYCKSSTTITHTFNILNNGGEYTVLMNDTGAGIQMWFLQNTSELLQCDFLKSTGFTSNLTSCITTQTTGNPNTTTESLTTTQTTGNPNTTTESLTTTQTTGNPNTTTESLTTTQTTGNPNTTTESLTTTQTTGNPNTTTESLTTTQTTGNPNSTCTNKACTFKGCLNIRNVDPAQECTNAPFSNDTCIGKEGNRYFLHYNGSAWTCVSCIDDNSTTTANYTNNCTTSTPTTQSPTTSSTPHITPTQSNPYTTAVSTVSKPEMMVNITPPTISADGTIDPSKASEVLNNLKSLLDDIKNSNKSNAGIKTGDIIGVIQLQDEKTNRKDVDICYSSQQDLMNVVETNQKTDFPWSVKVPSEAFDKSSLENNGSAFVGVLRYPNMVKEDETKNYTVLNNMVYGITMGANISNLNNNIEMTIKLKTLVGNASCTSWDGNGNLKWTMFGCETEMIDNNTIKCSCSHLTFFAVLMSVPDASAVAPYLDSLTHISSVGCGISVFFLAIALFMHFLLRKAKSNQATKILINILVALFLLNVSFLSNESVANSGDKNACVFIALLMHYSMLTSFTWFFIQALHMYLWLIRQNVTITNYMRKITMLGWGFSTPIVVVILSIGGYKTLTLNSTSGKIVQMCWITDLYIQYIVNIGFYSLVFIFTTFIFIIIVTKIFQSRDIRATEGKRLTFKKQLMMVLSLFFLFGLTWAVAFFSYGPMLIPSYYIFSVLNSFQGFFLFLYYYHIHNDAAGSFSDDPGSSSTTTSIVKSSNPVGNLYN</sequence>
<organism evidence="1 2">
    <name type="scientific">Danio rerio</name>
    <name type="common">Zebrafish</name>
    <name type="synonym">Brachydanio rerio</name>
    <dbReference type="NCBI Taxonomy" id="7955"/>
    <lineage>
        <taxon>Eukaryota</taxon>
        <taxon>Metazoa</taxon>
        <taxon>Chordata</taxon>
        <taxon>Craniata</taxon>
        <taxon>Vertebrata</taxon>
        <taxon>Euteleostomi</taxon>
        <taxon>Actinopterygii</taxon>
        <taxon>Neopterygii</taxon>
        <taxon>Teleostei</taxon>
        <taxon>Ostariophysi</taxon>
        <taxon>Cypriniformes</taxon>
        <taxon>Danionidae</taxon>
        <taxon>Danioninae</taxon>
        <taxon>Danio</taxon>
    </lineage>
</organism>
<accession>A0AC58HQ31</accession>
<reference evidence="2" key="1">
    <citation type="submission" date="2025-08" db="UniProtKB">
        <authorList>
            <consortium name="RefSeq"/>
        </authorList>
    </citation>
    <scope>IDENTIFICATION</scope>
    <source>
        <strain evidence="2">Tuebingen</strain>
        <tissue evidence="2">Fibroblasts and whole tissue</tissue>
    </source>
</reference>
<dbReference type="RefSeq" id="XP_073784065.1">
    <property type="nucleotide sequence ID" value="XM_073927964.1"/>
</dbReference>
<name>A0AC58HQ31_DANRE</name>
<dbReference type="Proteomes" id="UP000000437">
    <property type="component" value="Chromosome 17"/>
</dbReference>
<protein>
    <submittedName>
        <fullName evidence="2">Uncharacterized protein isoform X1</fullName>
    </submittedName>
</protein>
<keyword evidence="1" id="KW-1185">Reference proteome</keyword>
<evidence type="ECO:0000313" key="1">
    <source>
        <dbReference type="Proteomes" id="UP000000437"/>
    </source>
</evidence>
<gene>
    <name evidence="2" type="primary">LOC101883444</name>
</gene>
<proteinExistence type="predicted"/>